<dbReference type="InterPro" id="IPR050523">
    <property type="entry name" value="AKR_Detox_Biosynth"/>
</dbReference>
<sequence length="356" mass="38643">MNTRGALVERRGLLLVSAVHTVPRVYGGRMDDAVQTRRLGTSGLLVSAVGLGCNNFGRRGTPTQTLDGTVAVLDAAFDAGITFFDTADIYGGEPGLSETLMGEALRGRRDRVVVATKFGHSAVDLGLPGAKGSRVYIRRAVEASLERLQTDWIDLYQLHTPDPETPIEETLDALSELVREGKIRYIGHSNFAGWQIAEAEAVARARGDVPFVSAQNHYSLLARAAEREVLPAVRHFGRGFLPYFPLHNGLLTGKFTRDHIPADTRVARERRHLWENAPWDAIEAYRSFCDERGITMVQATFGWLLAQPALSSVIAGATSPEQVRSNAAAASAWQPSADELATIDSLFPLPSDPAAG</sequence>
<dbReference type="Gene3D" id="3.20.20.100">
    <property type="entry name" value="NADP-dependent oxidoreductase domain"/>
    <property type="match status" value="1"/>
</dbReference>
<dbReference type="SUPFAM" id="SSF51430">
    <property type="entry name" value="NAD(P)-linked oxidoreductase"/>
    <property type="match status" value="1"/>
</dbReference>
<dbReference type="Pfam" id="PF00248">
    <property type="entry name" value="Aldo_ket_red"/>
    <property type="match status" value="1"/>
</dbReference>
<organism evidence="3 4">
    <name type="scientific">Microbacterium paludicola</name>
    <dbReference type="NCBI Taxonomy" id="300019"/>
    <lineage>
        <taxon>Bacteria</taxon>
        <taxon>Bacillati</taxon>
        <taxon>Actinomycetota</taxon>
        <taxon>Actinomycetes</taxon>
        <taxon>Micrococcales</taxon>
        <taxon>Microbacteriaceae</taxon>
        <taxon>Microbacterium</taxon>
    </lineage>
</organism>
<reference evidence="3 4" key="1">
    <citation type="submission" date="2023-08" db="EMBL/GenBank/DDBJ databases">
        <title>Functional and genomic diversity of the sorghum phyllosphere microbiome.</title>
        <authorList>
            <person name="Shade A."/>
        </authorList>
    </citation>
    <scope>NUCLEOTIDE SEQUENCE [LARGE SCALE GENOMIC DNA]</scope>
    <source>
        <strain evidence="3 4">SORGH_AS_0919</strain>
    </source>
</reference>
<comment type="caution">
    <text evidence="3">The sequence shown here is derived from an EMBL/GenBank/DDBJ whole genome shotgun (WGS) entry which is preliminary data.</text>
</comment>
<gene>
    <name evidence="3" type="ORF">QE367_001211</name>
</gene>
<proteinExistence type="predicted"/>
<evidence type="ECO:0000313" key="4">
    <source>
        <dbReference type="Proteomes" id="UP001260188"/>
    </source>
</evidence>
<dbReference type="InterPro" id="IPR036812">
    <property type="entry name" value="NAD(P)_OxRdtase_dom_sf"/>
</dbReference>
<dbReference type="InterPro" id="IPR020471">
    <property type="entry name" value="AKR"/>
</dbReference>
<dbReference type="PRINTS" id="PR00069">
    <property type="entry name" value="ALDKETRDTASE"/>
</dbReference>
<evidence type="ECO:0000256" key="1">
    <source>
        <dbReference type="ARBA" id="ARBA00023002"/>
    </source>
</evidence>
<dbReference type="InterPro" id="IPR023210">
    <property type="entry name" value="NADP_OxRdtase_dom"/>
</dbReference>
<accession>A0ABU1I0G7</accession>
<dbReference type="PANTHER" id="PTHR43364:SF4">
    <property type="entry name" value="NAD(P)-LINKED OXIDOREDUCTASE SUPERFAMILY PROTEIN"/>
    <property type="match status" value="1"/>
</dbReference>
<evidence type="ECO:0000313" key="3">
    <source>
        <dbReference type="EMBL" id="MDR6167007.1"/>
    </source>
</evidence>
<dbReference type="PANTHER" id="PTHR43364">
    <property type="entry name" value="NADH-SPECIFIC METHYLGLYOXAL REDUCTASE-RELATED"/>
    <property type="match status" value="1"/>
</dbReference>
<name>A0ABU1I0G7_9MICO</name>
<protein>
    <submittedName>
        <fullName evidence="3">Aryl-alcohol dehydrogenase-like predicted oxidoreductase</fullName>
    </submittedName>
</protein>
<keyword evidence="4" id="KW-1185">Reference proteome</keyword>
<dbReference type="EMBL" id="JAVIZA010000001">
    <property type="protein sequence ID" value="MDR6167007.1"/>
    <property type="molecule type" value="Genomic_DNA"/>
</dbReference>
<dbReference type="Proteomes" id="UP001260188">
    <property type="component" value="Unassembled WGS sequence"/>
</dbReference>
<feature type="domain" description="NADP-dependent oxidoreductase" evidence="2">
    <location>
        <begin position="49"/>
        <end position="346"/>
    </location>
</feature>
<keyword evidence="1" id="KW-0560">Oxidoreductase</keyword>
<evidence type="ECO:0000259" key="2">
    <source>
        <dbReference type="Pfam" id="PF00248"/>
    </source>
</evidence>